<evidence type="ECO:0000313" key="2">
    <source>
        <dbReference type="Proteomes" id="UP000092444"/>
    </source>
</evidence>
<proteinExistence type="predicted"/>
<dbReference type="AlphaFoldDB" id="A0A1B0GF43"/>
<accession>A0A1B0GF43</accession>
<evidence type="ECO:0000313" key="1">
    <source>
        <dbReference type="EnsemblMetazoa" id="GMOY011914-PA"/>
    </source>
</evidence>
<protein>
    <submittedName>
        <fullName evidence="1">Uncharacterized protein</fullName>
    </submittedName>
</protein>
<dbReference type="VEuPathDB" id="VectorBase:GMOY011914"/>
<dbReference type="EMBL" id="CCAG010012761">
    <property type="status" value="NOT_ANNOTATED_CDS"/>
    <property type="molecule type" value="Genomic_DNA"/>
</dbReference>
<keyword evidence="2" id="KW-1185">Reference proteome</keyword>
<dbReference type="EMBL" id="CCAG010012760">
    <property type="status" value="NOT_ANNOTATED_CDS"/>
    <property type="molecule type" value="Genomic_DNA"/>
</dbReference>
<dbReference type="Proteomes" id="UP000092444">
    <property type="component" value="Unassembled WGS sequence"/>
</dbReference>
<name>A0A1B0GF43_GLOMM</name>
<sequence length="34" mass="4252">MLWLSLRYLGDVYLNQMVRRNSDIQSQMFRYQIL</sequence>
<organism evidence="1 2">
    <name type="scientific">Glossina morsitans morsitans</name>
    <name type="common">Savannah tsetse fly</name>
    <dbReference type="NCBI Taxonomy" id="37546"/>
    <lineage>
        <taxon>Eukaryota</taxon>
        <taxon>Metazoa</taxon>
        <taxon>Ecdysozoa</taxon>
        <taxon>Arthropoda</taxon>
        <taxon>Hexapoda</taxon>
        <taxon>Insecta</taxon>
        <taxon>Pterygota</taxon>
        <taxon>Neoptera</taxon>
        <taxon>Endopterygota</taxon>
        <taxon>Diptera</taxon>
        <taxon>Brachycera</taxon>
        <taxon>Muscomorpha</taxon>
        <taxon>Hippoboscoidea</taxon>
        <taxon>Glossinidae</taxon>
        <taxon>Glossina</taxon>
    </lineage>
</organism>
<dbReference type="EnsemblMetazoa" id="GMOY011914-RA">
    <property type="protein sequence ID" value="GMOY011914-PA"/>
    <property type="gene ID" value="GMOY011914"/>
</dbReference>
<reference evidence="1" key="1">
    <citation type="submission" date="2020-05" db="UniProtKB">
        <authorList>
            <consortium name="EnsemblMetazoa"/>
        </authorList>
    </citation>
    <scope>IDENTIFICATION</scope>
    <source>
        <strain evidence="1">Yale</strain>
    </source>
</reference>